<protein>
    <submittedName>
        <fullName evidence="8">(salmon louse) hypothetical protein</fullName>
    </submittedName>
</protein>
<evidence type="ECO:0000313" key="9">
    <source>
        <dbReference type="Proteomes" id="UP000675881"/>
    </source>
</evidence>
<evidence type="ECO:0000256" key="4">
    <source>
        <dbReference type="ARBA" id="ARBA00023136"/>
    </source>
</evidence>
<feature type="transmembrane region" description="Helical" evidence="6">
    <location>
        <begin position="743"/>
        <end position="761"/>
    </location>
</feature>
<dbReference type="InterPro" id="IPR036719">
    <property type="entry name" value="Neuro-gated_channel_TM_sf"/>
</dbReference>
<dbReference type="SUPFAM" id="SSF57424">
    <property type="entry name" value="LDL receptor-like module"/>
    <property type="match status" value="1"/>
</dbReference>
<dbReference type="GO" id="GO:0005230">
    <property type="term" value="F:extracellular ligand-gated monoatomic ion channel activity"/>
    <property type="evidence" value="ECO:0007669"/>
    <property type="project" value="InterPro"/>
</dbReference>
<evidence type="ECO:0000256" key="5">
    <source>
        <dbReference type="ARBA" id="ARBA00023157"/>
    </source>
</evidence>
<comment type="subcellular location">
    <subcellularLocation>
        <location evidence="1">Membrane</location>
        <topology evidence="1">Multi-pass membrane protein</topology>
    </subcellularLocation>
</comment>
<evidence type="ECO:0000256" key="6">
    <source>
        <dbReference type="RuleBase" id="RU000687"/>
    </source>
</evidence>
<dbReference type="SUPFAM" id="SSF49899">
    <property type="entry name" value="Concanavalin A-like lectins/glucanases"/>
    <property type="match status" value="1"/>
</dbReference>
<feature type="transmembrane region" description="Helical" evidence="6">
    <location>
        <begin position="661"/>
        <end position="683"/>
    </location>
</feature>
<dbReference type="InterPro" id="IPR036734">
    <property type="entry name" value="Neur_chan_lig-bd_sf"/>
</dbReference>
<evidence type="ECO:0000313" key="8">
    <source>
        <dbReference type="EMBL" id="CAF2894701.1"/>
    </source>
</evidence>
<keyword evidence="4 6" id="KW-0472">Membrane</keyword>
<dbReference type="InterPro" id="IPR006202">
    <property type="entry name" value="Neur_chan_lig-bd"/>
</dbReference>
<evidence type="ECO:0000256" key="2">
    <source>
        <dbReference type="ARBA" id="ARBA00022692"/>
    </source>
</evidence>
<dbReference type="PROSITE" id="PS50068">
    <property type="entry name" value="LDLRA_2"/>
    <property type="match status" value="1"/>
</dbReference>
<dbReference type="Pfam" id="PF02931">
    <property type="entry name" value="Neur_chan_LBD"/>
    <property type="match status" value="1"/>
</dbReference>
<dbReference type="OrthoDB" id="6515930at2759"/>
<gene>
    <name evidence="8" type="ORF">LSAA_7266</name>
</gene>
<keyword evidence="6" id="KW-0406">Ion transport</keyword>
<dbReference type="InterPro" id="IPR036055">
    <property type="entry name" value="LDL_receptor-like_sf"/>
</dbReference>
<dbReference type="InterPro" id="IPR013320">
    <property type="entry name" value="ConA-like_dom_sf"/>
</dbReference>
<keyword evidence="6" id="KW-0813">Transport</keyword>
<keyword evidence="6" id="KW-0407">Ion channel</keyword>
<dbReference type="SMART" id="SM00192">
    <property type="entry name" value="LDLa"/>
    <property type="match status" value="1"/>
</dbReference>
<dbReference type="PRINTS" id="PR00252">
    <property type="entry name" value="NRIONCHANNEL"/>
</dbReference>
<dbReference type="GO" id="GO:0004888">
    <property type="term" value="F:transmembrane signaling receptor activity"/>
    <property type="evidence" value="ECO:0007669"/>
    <property type="project" value="InterPro"/>
</dbReference>
<dbReference type="SUPFAM" id="SSF63712">
    <property type="entry name" value="Nicotinic receptor ligand binding domain-like"/>
    <property type="match status" value="1"/>
</dbReference>
<keyword evidence="3 6" id="KW-1133">Transmembrane helix</keyword>
<proteinExistence type="inferred from homology"/>
<dbReference type="Proteomes" id="UP000675881">
    <property type="component" value="Chromosome 3"/>
</dbReference>
<dbReference type="Gene3D" id="2.60.120.200">
    <property type="match status" value="1"/>
</dbReference>
<evidence type="ECO:0000259" key="7">
    <source>
        <dbReference type="Pfam" id="PF02931"/>
    </source>
</evidence>
<dbReference type="EMBL" id="HG994582">
    <property type="protein sequence ID" value="CAF2894701.1"/>
    <property type="molecule type" value="Genomic_DNA"/>
</dbReference>
<sequence length="776" mass="90487">MRYKENLFYNIRDKGISVCFWMNVNFLRGRKTPIVTITNLESFNSLFIGIIDDDITGNKPCHSWNHYCFHFRLEEKSNEEVTAMVKAYVDGKTVMEESAKSYFKYGLTTETPIAYKLTIGGGIEEKEDSSTPLDYFSGVIGDLYIFDSNVIKWKMDQWEVIGAKPKTVNTSYFCTENYHDVIVFNHLITYYDNKLLCDAVGGELPSIQPNEELEILYSRVNQTFFDYAEERVNPECLSEGWGGKTSFWISQKIDKNSVDMYINPYTGRSEKIPFETEYNRLFLKGLCNSEFTENFFDREYYPHGYINDKIHFKGIENSHIFYDGTERWKLESLRRPDKFLTLSRAESINGFPIGRHKWEFVPENVDNESLVICNLESQNPSMYLTLSNCYPEKFTCDSGSCIPVAEKCDTIVTCEDESDEQNCSYLKFHSIYASAISPRKEDGREPLPISFHVDIFAFTQIETVDLKITIDFYLSLRWYDSRLDFLDLNEIASLNSLSEKEVEKLWTPKIAFTNALGPFQTEVDKLSVCTLIREDNPRIEDNSQDREVREYYQDYSCDFDLTFYPFDTQLCKMEFTVQGWTSNYVVLEINGTGVSYRGKRNLVEYSIQMEKAFADVTDDMRSSIQDRIMVTLTVMLVVATLTSTIQAGLPKTAYYKLIDYWLMFCFNILVVLMFYHTYIHHYVRQEKMRMSSRNSIHPLGNTIGTTARKPGPRQRPIGKYMTQDDIEEEVIRKARLVNKRGKLCFFLGILIFNLIFWSIAFSEYVKKAENYILKNI</sequence>
<dbReference type="InterPro" id="IPR023415">
    <property type="entry name" value="LDLR_class-A_CS"/>
</dbReference>
<dbReference type="Pfam" id="PF00057">
    <property type="entry name" value="Ldl_recept_a"/>
    <property type="match status" value="1"/>
</dbReference>
<evidence type="ECO:0000256" key="1">
    <source>
        <dbReference type="ARBA" id="ARBA00004141"/>
    </source>
</evidence>
<feature type="domain" description="Neurotransmitter-gated ion-channel ligand-binding" evidence="7">
    <location>
        <begin position="430"/>
        <end position="626"/>
    </location>
</feature>
<dbReference type="PROSITE" id="PS01209">
    <property type="entry name" value="LDLRA_1"/>
    <property type="match status" value="1"/>
</dbReference>
<organism evidence="8 9">
    <name type="scientific">Lepeophtheirus salmonis</name>
    <name type="common">Salmon louse</name>
    <name type="synonym">Caligus salmonis</name>
    <dbReference type="NCBI Taxonomy" id="72036"/>
    <lineage>
        <taxon>Eukaryota</taxon>
        <taxon>Metazoa</taxon>
        <taxon>Ecdysozoa</taxon>
        <taxon>Arthropoda</taxon>
        <taxon>Crustacea</taxon>
        <taxon>Multicrustacea</taxon>
        <taxon>Hexanauplia</taxon>
        <taxon>Copepoda</taxon>
        <taxon>Siphonostomatoida</taxon>
        <taxon>Caligidae</taxon>
        <taxon>Lepeophtheirus</taxon>
    </lineage>
</organism>
<name>A0A7R8CVI8_LEPSM</name>
<feature type="transmembrane region" description="Helical" evidence="6">
    <location>
        <begin position="628"/>
        <end position="649"/>
    </location>
</feature>
<comment type="similarity">
    <text evidence="6">Belongs to the ligand-gated ion channel (TC 1.A.9) family.</text>
</comment>
<dbReference type="CDD" id="cd00112">
    <property type="entry name" value="LDLa"/>
    <property type="match status" value="1"/>
</dbReference>
<dbReference type="GO" id="GO:0016020">
    <property type="term" value="C:membrane"/>
    <property type="evidence" value="ECO:0007669"/>
    <property type="project" value="UniProtKB-SubCell"/>
</dbReference>
<keyword evidence="5" id="KW-1015">Disulfide bond</keyword>
<dbReference type="InterPro" id="IPR002172">
    <property type="entry name" value="LDrepeatLR_classA_rpt"/>
</dbReference>
<accession>A0A7R8CVI8</accession>
<dbReference type="Gene3D" id="2.70.170.10">
    <property type="entry name" value="Neurotransmitter-gated ion-channel ligand-binding domain"/>
    <property type="match status" value="1"/>
</dbReference>
<keyword evidence="9" id="KW-1185">Reference proteome</keyword>
<dbReference type="InterPro" id="IPR006201">
    <property type="entry name" value="Neur_channel"/>
</dbReference>
<comment type="caution">
    <text evidence="6">Lacks conserved residue(s) required for the propagation of feature annotation.</text>
</comment>
<keyword evidence="2 6" id="KW-0812">Transmembrane</keyword>
<dbReference type="Gene3D" id="6.10.250.2810">
    <property type="match status" value="1"/>
</dbReference>
<dbReference type="PANTHER" id="PTHR18945">
    <property type="entry name" value="NEUROTRANSMITTER GATED ION CHANNEL"/>
    <property type="match status" value="1"/>
</dbReference>
<dbReference type="PROSITE" id="PS00236">
    <property type="entry name" value="NEUROTR_ION_CHANNEL"/>
    <property type="match status" value="1"/>
</dbReference>
<dbReference type="InterPro" id="IPR018000">
    <property type="entry name" value="Neurotransmitter_ion_chnl_CS"/>
</dbReference>
<dbReference type="AlphaFoldDB" id="A0A7R8CVI8"/>
<evidence type="ECO:0000256" key="3">
    <source>
        <dbReference type="ARBA" id="ARBA00022989"/>
    </source>
</evidence>
<reference evidence="8" key="1">
    <citation type="submission" date="2021-02" db="EMBL/GenBank/DDBJ databases">
        <authorList>
            <person name="Bekaert M."/>
        </authorList>
    </citation>
    <scope>NUCLEOTIDE SEQUENCE</scope>
    <source>
        <strain evidence="8">IoA-00</strain>
    </source>
</reference>
<dbReference type="SUPFAM" id="SSF90112">
    <property type="entry name" value="Neurotransmitter-gated ion-channel transmembrane pore"/>
    <property type="match status" value="1"/>
</dbReference>
<dbReference type="Gene3D" id="4.10.400.10">
    <property type="entry name" value="Low-density Lipoprotein Receptor"/>
    <property type="match status" value="1"/>
</dbReference>